<organism evidence="2 3">
    <name type="scientific">Aduncisulcus paluster</name>
    <dbReference type="NCBI Taxonomy" id="2918883"/>
    <lineage>
        <taxon>Eukaryota</taxon>
        <taxon>Metamonada</taxon>
        <taxon>Carpediemonas-like organisms</taxon>
        <taxon>Aduncisulcus</taxon>
    </lineage>
</organism>
<keyword evidence="3" id="KW-1185">Reference proteome</keyword>
<comment type="caution">
    <text evidence="2">The sequence shown here is derived from an EMBL/GenBank/DDBJ whole genome shotgun (WGS) entry which is preliminary data.</text>
</comment>
<feature type="compositionally biased region" description="Basic and acidic residues" evidence="1">
    <location>
        <begin position="532"/>
        <end position="544"/>
    </location>
</feature>
<feature type="region of interest" description="Disordered" evidence="1">
    <location>
        <begin position="524"/>
        <end position="545"/>
    </location>
</feature>
<evidence type="ECO:0000313" key="3">
    <source>
        <dbReference type="Proteomes" id="UP001057375"/>
    </source>
</evidence>
<gene>
    <name evidence="2" type="ORF">ADUPG1_007898</name>
</gene>
<protein>
    <submittedName>
        <fullName evidence="2">Uncharacterized protein</fullName>
    </submittedName>
</protein>
<feature type="compositionally biased region" description="Low complexity" evidence="1">
    <location>
        <begin position="294"/>
        <end position="316"/>
    </location>
</feature>
<feature type="compositionally biased region" description="Basic and acidic residues" evidence="1">
    <location>
        <begin position="326"/>
        <end position="344"/>
    </location>
</feature>
<evidence type="ECO:0000313" key="2">
    <source>
        <dbReference type="EMBL" id="GKT34565.1"/>
    </source>
</evidence>
<accession>A0ABQ5KPZ0</accession>
<feature type="region of interest" description="Disordered" evidence="1">
    <location>
        <begin position="395"/>
        <end position="417"/>
    </location>
</feature>
<evidence type="ECO:0000256" key="1">
    <source>
        <dbReference type="SAM" id="MobiDB-lite"/>
    </source>
</evidence>
<dbReference type="Proteomes" id="UP001057375">
    <property type="component" value="Unassembled WGS sequence"/>
</dbReference>
<proteinExistence type="predicted"/>
<dbReference type="EMBL" id="BQXS01010831">
    <property type="protein sequence ID" value="GKT34565.1"/>
    <property type="molecule type" value="Genomic_DNA"/>
</dbReference>
<sequence>MRLSLLTGTLTLAGVTFVNYDLVANCSFIILQLDLWKSIDKDEAKSVKDIIDNSFKFPLSSIIKVTVLGLKLDVLNNHATYLRLFNSGKKDETEESESTAKEKDKKKDEVAVKETPFIYRISPSINFTIHNATILCGSQVESSLGFIHFDFAAGYSTTRTSKFSNRDCSINDIVFKGFNVGFVETNPQKSKNELYISFNKSRDSRDTKIEMKMHEKLDISSKLLKSDPKDKKQSFEVLYQPHITDSQPKGVKRSSHDIPALGRDISMTNNRISPEFLDVDTTATVKALESAFQDPPKTSESISSSSSIPIIDTTKSNKTPGSSQNSEKKLSYSEQTRQKARENMDRVIHDRDYSLHYNPVYIMKAPVLRVRMKQDQVIPNPRVQTVRSRKLKSELTLSTDHQSHGQSTHGSSVAHGRDLTESHHFGRKSVGFVDMVEEEVTVIDDEERDIMDLQGKIIDEIEKQHIDTALDEHANNCVGSAYPYGKSFLMSQKPTITPAKQNKYPLSLHTAHAEFHRVSVPQSAVVSSLPTNEHDQSPPKHDVESSVYKNYRSDYQPSSVVSPTLGYPSATVQEVDDSTAENRIDVDFIGSWEFTYGPWYDRRRSEVTNFFFPTDNEPASPAQPRNNRLMQEPNAMFISMNFLSGGDITLNYPSIQAVEEGFVEDYFRDSVYNRHRKRPKFKKDGITPPK</sequence>
<name>A0ABQ5KPZ0_9EUKA</name>
<feature type="region of interest" description="Disordered" evidence="1">
    <location>
        <begin position="290"/>
        <end position="344"/>
    </location>
</feature>
<reference evidence="2" key="1">
    <citation type="submission" date="2022-03" db="EMBL/GenBank/DDBJ databases">
        <title>Draft genome sequence of Aduncisulcus paluster, a free-living microaerophilic Fornicata.</title>
        <authorList>
            <person name="Yuyama I."/>
            <person name="Kume K."/>
            <person name="Tamura T."/>
            <person name="Inagaki Y."/>
            <person name="Hashimoto T."/>
        </authorList>
    </citation>
    <scope>NUCLEOTIDE SEQUENCE</scope>
    <source>
        <strain evidence="2">NY0171</strain>
    </source>
</reference>
<feature type="non-terminal residue" evidence="2">
    <location>
        <position position="690"/>
    </location>
</feature>